<evidence type="ECO:0000259" key="1">
    <source>
        <dbReference type="PROSITE" id="PS50943"/>
    </source>
</evidence>
<gene>
    <name evidence="2" type="ORF">BGC07_15820</name>
</gene>
<dbReference type="InterPro" id="IPR001387">
    <property type="entry name" value="Cro/C1-type_HTH"/>
</dbReference>
<name>A0ABX3A1R9_9GAMM</name>
<dbReference type="Gene3D" id="1.10.260.40">
    <property type="entry name" value="lambda repressor-like DNA-binding domains"/>
    <property type="match status" value="1"/>
</dbReference>
<dbReference type="Proteomes" id="UP000094329">
    <property type="component" value="Unassembled WGS sequence"/>
</dbReference>
<reference evidence="2 3" key="1">
    <citation type="submission" date="2016-08" db="EMBL/GenBank/DDBJ databases">
        <title>Draft genome sequence of Candidatus Piscirickettsia litoralis, from seawater.</title>
        <authorList>
            <person name="Wan X."/>
            <person name="Lee A.J."/>
            <person name="Hou S."/>
            <person name="Donachie S.P."/>
        </authorList>
    </citation>
    <scope>NUCLEOTIDE SEQUENCE [LARGE SCALE GENOMIC DNA]</scope>
    <source>
        <strain evidence="2 3">Y2</strain>
    </source>
</reference>
<feature type="domain" description="HTH cro/C1-type" evidence="1">
    <location>
        <begin position="75"/>
        <end position="145"/>
    </location>
</feature>
<dbReference type="PROSITE" id="PS50943">
    <property type="entry name" value="HTH_CROC1"/>
    <property type="match status" value="1"/>
</dbReference>
<accession>A0ABX3A1R9</accession>
<evidence type="ECO:0000313" key="3">
    <source>
        <dbReference type="Proteomes" id="UP000094329"/>
    </source>
</evidence>
<dbReference type="Pfam" id="PF15731">
    <property type="entry name" value="MqsA_antitoxin"/>
    <property type="match status" value="1"/>
</dbReference>
<dbReference type="EMBL" id="MDTU01000002">
    <property type="protein sequence ID" value="ODN41573.1"/>
    <property type="molecule type" value="Genomic_DNA"/>
</dbReference>
<protein>
    <recommendedName>
        <fullName evidence="1">HTH cro/C1-type domain-containing protein</fullName>
    </recommendedName>
</protein>
<dbReference type="InterPro" id="IPR022452">
    <property type="entry name" value="MqsA"/>
</dbReference>
<dbReference type="InterPro" id="IPR022453">
    <property type="entry name" value="Znf_MqsA-type"/>
</dbReference>
<dbReference type="Gene3D" id="3.10.20.860">
    <property type="match status" value="1"/>
</dbReference>
<dbReference type="NCBIfam" id="TIGR03831">
    <property type="entry name" value="YgiT_finger"/>
    <property type="match status" value="1"/>
</dbReference>
<dbReference type="CDD" id="cd00093">
    <property type="entry name" value="HTH_XRE"/>
    <property type="match status" value="1"/>
</dbReference>
<dbReference type="SUPFAM" id="SSF47413">
    <property type="entry name" value="lambda repressor-like DNA-binding domains"/>
    <property type="match status" value="1"/>
</dbReference>
<keyword evidence="3" id="KW-1185">Reference proteome</keyword>
<dbReference type="RefSeq" id="WP_069314038.1">
    <property type="nucleotide sequence ID" value="NZ_MDTU01000002.1"/>
</dbReference>
<organism evidence="2 3">
    <name type="scientific">Piscirickettsia litoralis</name>
    <dbReference type="NCBI Taxonomy" id="1891921"/>
    <lineage>
        <taxon>Bacteria</taxon>
        <taxon>Pseudomonadati</taxon>
        <taxon>Pseudomonadota</taxon>
        <taxon>Gammaproteobacteria</taxon>
        <taxon>Thiotrichales</taxon>
        <taxon>Piscirickettsiaceae</taxon>
        <taxon>Piscirickettsia</taxon>
    </lineage>
</organism>
<dbReference type="InterPro" id="IPR032758">
    <property type="entry name" value="MqsA/HigA-2"/>
</dbReference>
<dbReference type="InterPro" id="IPR010982">
    <property type="entry name" value="Lambda_DNA-bd_dom_sf"/>
</dbReference>
<sequence length="161" mass="17671">MGKQQCPLCGEHAAVHETRESEYVYKGVQYSIIQPGLWCDSCDDAVISPADRKASQKDRATAHAIIDGVLTPDEIKRARKIIKLTQAEAAEYFGGGVNAFSKYERGEIQIPKAVSLLLSLLVERTIALDSLSAVAEHLTVEHSKFWARSGKLSLGMQRQAS</sequence>
<evidence type="ECO:0000313" key="2">
    <source>
        <dbReference type="EMBL" id="ODN41573.1"/>
    </source>
</evidence>
<proteinExistence type="predicted"/>
<dbReference type="NCBIfam" id="TIGR03830">
    <property type="entry name" value="CxxCG_CxxCG_HTH"/>
    <property type="match status" value="1"/>
</dbReference>
<comment type="caution">
    <text evidence="2">The sequence shown here is derived from an EMBL/GenBank/DDBJ whole genome shotgun (WGS) entry which is preliminary data.</text>
</comment>